<dbReference type="PROSITE" id="PS50250">
    <property type="entry name" value="PCI"/>
    <property type="match status" value="1"/>
</dbReference>
<feature type="region of interest" description="Disordered" evidence="8">
    <location>
        <begin position="1"/>
        <end position="23"/>
    </location>
</feature>
<name>A0AAW2SB53_9LAMI</name>
<dbReference type="Pfam" id="PF25983">
    <property type="entry name" value="COPS2_C"/>
    <property type="match status" value="1"/>
</dbReference>
<dbReference type="SUPFAM" id="SSF46785">
    <property type="entry name" value="Winged helix' DNA-binding domain"/>
    <property type="match status" value="1"/>
</dbReference>
<dbReference type="SMART" id="SM00753">
    <property type="entry name" value="PAM"/>
    <property type="match status" value="1"/>
</dbReference>
<dbReference type="InterPro" id="IPR036390">
    <property type="entry name" value="WH_DNA-bd_sf"/>
</dbReference>
<evidence type="ECO:0000313" key="10">
    <source>
        <dbReference type="EMBL" id="KAL0389265.1"/>
    </source>
</evidence>
<dbReference type="InterPro" id="IPR058796">
    <property type="entry name" value="COPS2_C"/>
</dbReference>
<comment type="subcellular location">
    <subcellularLocation>
        <location evidence="2">Cytoplasm</location>
    </subcellularLocation>
    <subcellularLocation>
        <location evidence="1">Nucleus</location>
    </subcellularLocation>
</comment>
<evidence type="ECO:0000256" key="3">
    <source>
        <dbReference type="ARBA" id="ARBA00009318"/>
    </source>
</evidence>
<dbReference type="InterPro" id="IPR000717">
    <property type="entry name" value="PCI_dom"/>
</dbReference>
<dbReference type="AlphaFoldDB" id="A0AAW2SB53"/>
<evidence type="ECO:0000256" key="6">
    <source>
        <dbReference type="ARBA" id="ARBA00022790"/>
    </source>
</evidence>
<evidence type="ECO:0000256" key="4">
    <source>
        <dbReference type="ARBA" id="ARBA00014879"/>
    </source>
</evidence>
<reference evidence="10" key="2">
    <citation type="journal article" date="2024" name="Plant">
        <title>Genomic evolution and insights into agronomic trait innovations of Sesamum species.</title>
        <authorList>
            <person name="Miao H."/>
            <person name="Wang L."/>
            <person name="Qu L."/>
            <person name="Liu H."/>
            <person name="Sun Y."/>
            <person name="Le M."/>
            <person name="Wang Q."/>
            <person name="Wei S."/>
            <person name="Zheng Y."/>
            <person name="Lin W."/>
            <person name="Duan Y."/>
            <person name="Cao H."/>
            <person name="Xiong S."/>
            <person name="Wang X."/>
            <person name="Wei L."/>
            <person name="Li C."/>
            <person name="Ma Q."/>
            <person name="Ju M."/>
            <person name="Zhao R."/>
            <person name="Li G."/>
            <person name="Mu C."/>
            <person name="Tian Q."/>
            <person name="Mei H."/>
            <person name="Zhang T."/>
            <person name="Gao T."/>
            <person name="Zhang H."/>
        </authorList>
    </citation>
    <scope>NUCLEOTIDE SEQUENCE</scope>
    <source>
        <strain evidence="10">KEN8</strain>
    </source>
</reference>
<evidence type="ECO:0000256" key="8">
    <source>
        <dbReference type="SAM" id="MobiDB-lite"/>
    </source>
</evidence>
<proteinExistence type="inferred from homology"/>
<dbReference type="Gene3D" id="1.25.40.570">
    <property type="match status" value="2"/>
</dbReference>
<dbReference type="EMBL" id="JACGWM010000002">
    <property type="protein sequence ID" value="KAL0389265.1"/>
    <property type="molecule type" value="Genomic_DNA"/>
</dbReference>
<dbReference type="SMART" id="SM00088">
    <property type="entry name" value="PINT"/>
    <property type="match status" value="1"/>
</dbReference>
<accession>A0AAW2SB53</accession>
<feature type="domain" description="PCI" evidence="9">
    <location>
        <begin position="238"/>
        <end position="406"/>
    </location>
</feature>
<keyword evidence="5" id="KW-0963">Cytoplasm</keyword>
<evidence type="ECO:0000256" key="5">
    <source>
        <dbReference type="ARBA" id="ARBA00022490"/>
    </source>
</evidence>
<evidence type="ECO:0000256" key="7">
    <source>
        <dbReference type="ARBA" id="ARBA00023242"/>
    </source>
</evidence>
<organism evidence="10">
    <name type="scientific">Sesamum calycinum</name>
    <dbReference type="NCBI Taxonomy" id="2727403"/>
    <lineage>
        <taxon>Eukaryota</taxon>
        <taxon>Viridiplantae</taxon>
        <taxon>Streptophyta</taxon>
        <taxon>Embryophyta</taxon>
        <taxon>Tracheophyta</taxon>
        <taxon>Spermatophyta</taxon>
        <taxon>Magnoliopsida</taxon>
        <taxon>eudicotyledons</taxon>
        <taxon>Gunneridae</taxon>
        <taxon>Pentapetalae</taxon>
        <taxon>asterids</taxon>
        <taxon>lamiids</taxon>
        <taxon>Lamiales</taxon>
        <taxon>Pedaliaceae</taxon>
        <taxon>Sesamum</taxon>
    </lineage>
</organism>
<sequence>MGSDADMEDYGFEYSEEEPEEQDVDIENQYYNSKGLVETEPEAALEGFAEVVQMEPEKAEWGFKALKQTVKLYYKLGKYKEMMNAYRDMLTYIKSAVTRNYSEKCINNIMDFISGSASQNFGLLQEFYQTTLKALEEAKNEELHKSCQKEDGTDDQKKGTQLLEVYAIEIQMYTETKNNKKLKSCYLSPKYVLLLQLLLLLSGKATFVLPLLDKDKKYRLLWPFILSRLDSERQWAEAATDFFEAFKNYDEAGNQRRIQCLKVLMSLRYLVLANMLMESEVNPFDGQEAKPYKNDPEILAMTNLITAYQRNEILEFEKILKSNRRTIMDDPFIRNYIEDLLKNVRTQVLLKLIKPYTRIRIPFISKELNVPEKDVEELLVSLILDNRVHGHIDQVNQLLERGDRSKGMKKYTAIDKWNTQLKSLYQSIGNRGE</sequence>
<gene>
    <name evidence="10" type="ORF">Scaly_0283600</name>
</gene>
<evidence type="ECO:0000256" key="2">
    <source>
        <dbReference type="ARBA" id="ARBA00004496"/>
    </source>
</evidence>
<keyword evidence="6" id="KW-0736">Signalosome</keyword>
<comment type="caution">
    <text evidence="10">The sequence shown here is derived from an EMBL/GenBank/DDBJ whole genome shotgun (WGS) entry which is preliminary data.</text>
</comment>
<protein>
    <recommendedName>
        <fullName evidence="4">COP9 signalosome complex subunit 2</fullName>
    </recommendedName>
</protein>
<reference evidence="10" key="1">
    <citation type="submission" date="2020-06" db="EMBL/GenBank/DDBJ databases">
        <authorList>
            <person name="Li T."/>
            <person name="Hu X."/>
            <person name="Zhang T."/>
            <person name="Song X."/>
            <person name="Zhang H."/>
            <person name="Dai N."/>
            <person name="Sheng W."/>
            <person name="Hou X."/>
            <person name="Wei L."/>
        </authorList>
    </citation>
    <scope>NUCLEOTIDE SEQUENCE</scope>
    <source>
        <strain evidence="10">KEN8</strain>
        <tissue evidence="10">Leaf</tissue>
    </source>
</reference>
<keyword evidence="7" id="KW-0539">Nucleus</keyword>
<comment type="similarity">
    <text evidence="3">Belongs to the CSN2 family.</text>
</comment>
<evidence type="ECO:0000259" key="9">
    <source>
        <dbReference type="PROSITE" id="PS50250"/>
    </source>
</evidence>
<dbReference type="Pfam" id="PF01399">
    <property type="entry name" value="PCI"/>
    <property type="match status" value="1"/>
</dbReference>
<dbReference type="PANTHER" id="PTHR10678">
    <property type="entry name" value="26S PROTEASOME NON-ATPASE REGULATORY SUBUNIT 11/COP9 SIGNALOSOME COMPLEX SUBUNIT 2"/>
    <property type="match status" value="1"/>
</dbReference>
<evidence type="ECO:0000256" key="1">
    <source>
        <dbReference type="ARBA" id="ARBA00004123"/>
    </source>
</evidence>
<dbReference type="InterPro" id="IPR050871">
    <property type="entry name" value="26S_Proteasome/COP9_Components"/>
</dbReference>